<protein>
    <submittedName>
        <fullName evidence="1">Synaptotagmin-C-like</fullName>
    </submittedName>
</protein>
<dbReference type="OrthoDB" id="9425481at2759"/>
<comment type="caution">
    <text evidence="1">The sequence shown here is derived from an EMBL/GenBank/DDBJ whole genome shotgun (WGS) entry which is preliminary data.</text>
</comment>
<dbReference type="EMBL" id="QXTE01004702">
    <property type="protein sequence ID" value="TFJ95564.1"/>
    <property type="molecule type" value="Genomic_DNA"/>
</dbReference>
<dbReference type="InterPro" id="IPR036465">
    <property type="entry name" value="vWFA_dom_sf"/>
</dbReference>
<dbReference type="Proteomes" id="UP000297703">
    <property type="component" value="Unassembled WGS sequence"/>
</dbReference>
<evidence type="ECO:0000313" key="1">
    <source>
        <dbReference type="EMBL" id="TFJ95564.1"/>
    </source>
</evidence>
<reference evidence="1 2" key="2">
    <citation type="submission" date="2019-04" db="EMBL/GenBank/DDBJ databases">
        <title>The genome sequence of big-headed turtle.</title>
        <authorList>
            <person name="Gong S."/>
        </authorList>
    </citation>
    <scope>NUCLEOTIDE SEQUENCE [LARGE SCALE GENOMIC DNA]</scope>
    <source>
        <strain evidence="1">DO16091913</strain>
        <tissue evidence="1">Muscle</tissue>
    </source>
</reference>
<evidence type="ECO:0000313" key="2">
    <source>
        <dbReference type="Proteomes" id="UP000297703"/>
    </source>
</evidence>
<name>A0A4D9DDR4_9SAUR</name>
<gene>
    <name evidence="1" type="ORF">DR999_PMT22838</name>
</gene>
<sequence length="107" mass="11505">MKVGQAFSRAAAQQELQEIASEPTDEHVFRVDNFDALQGIQSQLQEKIFAIEGTQSQSGSSFQLEMSQEGFSSLLSPVSDAGPQGMSHAAVRWGPDGTFSLSSIRLG</sequence>
<reference evidence="1 2" key="1">
    <citation type="submission" date="2019-04" db="EMBL/GenBank/DDBJ databases">
        <title>Draft genome of the big-headed turtle Platysternon megacephalum.</title>
        <authorList>
            <person name="Gong S."/>
        </authorList>
    </citation>
    <scope>NUCLEOTIDE SEQUENCE [LARGE SCALE GENOMIC DNA]</scope>
    <source>
        <strain evidence="1">DO16091913</strain>
        <tissue evidence="1">Muscle</tissue>
    </source>
</reference>
<proteinExistence type="predicted"/>
<accession>A0A4D9DDR4</accession>
<dbReference type="Gene3D" id="3.40.50.410">
    <property type="entry name" value="von Willebrand factor, type A domain"/>
    <property type="match status" value="1"/>
</dbReference>
<keyword evidence="2" id="KW-1185">Reference proteome</keyword>
<dbReference type="AlphaFoldDB" id="A0A4D9DDR4"/>
<organism evidence="1 2">
    <name type="scientific">Platysternon megacephalum</name>
    <name type="common">big-headed turtle</name>
    <dbReference type="NCBI Taxonomy" id="55544"/>
    <lineage>
        <taxon>Eukaryota</taxon>
        <taxon>Metazoa</taxon>
        <taxon>Chordata</taxon>
        <taxon>Craniata</taxon>
        <taxon>Vertebrata</taxon>
        <taxon>Euteleostomi</taxon>
        <taxon>Archelosauria</taxon>
        <taxon>Testudinata</taxon>
        <taxon>Testudines</taxon>
        <taxon>Cryptodira</taxon>
        <taxon>Durocryptodira</taxon>
        <taxon>Testudinoidea</taxon>
        <taxon>Platysternidae</taxon>
        <taxon>Platysternon</taxon>
    </lineage>
</organism>
<dbReference type="STRING" id="55544.A0A4D9DDR4"/>
<dbReference type="SUPFAM" id="SSF53300">
    <property type="entry name" value="vWA-like"/>
    <property type="match status" value="1"/>
</dbReference>